<evidence type="ECO:0000256" key="1">
    <source>
        <dbReference type="SAM" id="Phobius"/>
    </source>
</evidence>
<organism evidence="2 3">
    <name type="scientific">Shewanella insulae</name>
    <dbReference type="NCBI Taxonomy" id="2681496"/>
    <lineage>
        <taxon>Bacteria</taxon>
        <taxon>Pseudomonadati</taxon>
        <taxon>Pseudomonadota</taxon>
        <taxon>Gammaproteobacteria</taxon>
        <taxon>Alteromonadales</taxon>
        <taxon>Shewanellaceae</taxon>
        <taxon>Shewanella</taxon>
    </lineage>
</organism>
<feature type="transmembrane region" description="Helical" evidence="1">
    <location>
        <begin position="429"/>
        <end position="448"/>
    </location>
</feature>
<keyword evidence="1" id="KW-1133">Transmembrane helix</keyword>
<dbReference type="RefSeq" id="WP_160793702.1">
    <property type="nucleotide sequence ID" value="NZ_WRPA01000002.1"/>
</dbReference>
<dbReference type="PANTHER" id="PTHR30282:SF0">
    <property type="entry name" value="P-AMINOBENZOYL-GLUTAMATE TRANSPORT PROTEIN"/>
    <property type="match status" value="1"/>
</dbReference>
<keyword evidence="1" id="KW-0472">Membrane</keyword>
<proteinExistence type="predicted"/>
<comment type="caution">
    <text evidence="2">The sequence shown here is derived from an EMBL/GenBank/DDBJ whole genome shotgun (WGS) entry which is preliminary data.</text>
</comment>
<sequence>MQRSIFDSIERWGNRLPHPVFIFVWLSLLVAVLSFAASITELSYNLPGQETQYVQNLLSPKMIRQWLGGSVNAFINFPPLGIIVIVTIGIGLADASGLISYAVQRLVNKTGTWQLTTSILALGIISNVIGSVGYIILIPLACRAYQAAGRPPLAGLATAFAGVAGGTHATIFVTTYDVVISGITTSAAQLIDPEYVVSPLGNYFFMAASVVLLVVVGSIVSIFVVEKRQQMMTNARSQREVITVTQTNDKAMWVASGVFISIVTFFVFSAALSNGWLAPFEGQALGRSEVMRGLPVIIASAFGLSGITYGFLSGNFKSENDLIRGCQKSISQLGLFLLIIFVASQLIYLFKLSQLSGVLAVSINALVTHMSLHPALLVIVVVVLSAALNIFMGSPVVQWSVMAPVLIPSLFYVGIPLEVTQAAFRIGDSVTNIVSPLFGYLGLILASAQEYDKNAKIGTLMSLMLPFSIAFLFAWTTFLILWVYVLQLPVGV</sequence>
<feature type="transmembrane region" description="Helical" evidence="1">
    <location>
        <begin position="370"/>
        <end position="392"/>
    </location>
</feature>
<dbReference type="PANTHER" id="PTHR30282">
    <property type="entry name" value="P-AMINOBENZOYL GLUTAMATE TRANSPORTER"/>
    <property type="match status" value="1"/>
</dbReference>
<dbReference type="Pfam" id="PF03806">
    <property type="entry name" value="ABG_transport"/>
    <property type="match status" value="1"/>
</dbReference>
<name>A0A6L7HTT7_9GAMM</name>
<accession>A0A6L7HTT7</accession>
<reference evidence="2 3" key="1">
    <citation type="submission" date="2019-12" db="EMBL/GenBank/DDBJ databases">
        <title>Shewanella insulae sp. nov., isolated from a tidal flat.</title>
        <authorList>
            <person name="Yoon J.-H."/>
        </authorList>
    </citation>
    <scope>NUCLEOTIDE SEQUENCE [LARGE SCALE GENOMIC DNA]</scope>
    <source>
        <strain evidence="2 3">JBTF-M18</strain>
    </source>
</reference>
<keyword evidence="3" id="KW-1185">Reference proteome</keyword>
<feature type="transmembrane region" description="Helical" evidence="1">
    <location>
        <begin position="203"/>
        <end position="225"/>
    </location>
</feature>
<protein>
    <submittedName>
        <fullName evidence="2">AbgT family transporter</fullName>
    </submittedName>
</protein>
<feature type="transmembrane region" description="Helical" evidence="1">
    <location>
        <begin position="251"/>
        <end position="273"/>
    </location>
</feature>
<dbReference type="GO" id="GO:0015558">
    <property type="term" value="F:secondary active p-aminobenzoyl-glutamate transmembrane transporter activity"/>
    <property type="evidence" value="ECO:0007669"/>
    <property type="project" value="InterPro"/>
</dbReference>
<feature type="transmembrane region" description="Helical" evidence="1">
    <location>
        <begin position="115"/>
        <end position="137"/>
    </location>
</feature>
<dbReference type="EMBL" id="WRPA01000002">
    <property type="protein sequence ID" value="MXR67706.1"/>
    <property type="molecule type" value="Genomic_DNA"/>
</dbReference>
<feature type="transmembrane region" description="Helical" evidence="1">
    <location>
        <begin position="460"/>
        <end position="485"/>
    </location>
</feature>
<dbReference type="Proteomes" id="UP000474778">
    <property type="component" value="Unassembled WGS sequence"/>
</dbReference>
<evidence type="ECO:0000313" key="2">
    <source>
        <dbReference type="EMBL" id="MXR67706.1"/>
    </source>
</evidence>
<dbReference type="GO" id="GO:1902604">
    <property type="term" value="P:p-aminobenzoyl-glutamate transmembrane transport"/>
    <property type="evidence" value="ECO:0007669"/>
    <property type="project" value="InterPro"/>
</dbReference>
<evidence type="ECO:0000313" key="3">
    <source>
        <dbReference type="Proteomes" id="UP000474778"/>
    </source>
</evidence>
<feature type="transmembrane region" description="Helical" evidence="1">
    <location>
        <begin position="293"/>
        <end position="312"/>
    </location>
</feature>
<dbReference type="InterPro" id="IPR004697">
    <property type="entry name" value="AbgT"/>
</dbReference>
<feature type="transmembrane region" description="Helical" evidence="1">
    <location>
        <begin position="20"/>
        <end position="39"/>
    </location>
</feature>
<feature type="transmembrane region" description="Helical" evidence="1">
    <location>
        <begin position="80"/>
        <end position="103"/>
    </location>
</feature>
<feature type="transmembrane region" description="Helical" evidence="1">
    <location>
        <begin position="399"/>
        <end position="417"/>
    </location>
</feature>
<feature type="transmembrane region" description="Helical" evidence="1">
    <location>
        <begin position="333"/>
        <end position="350"/>
    </location>
</feature>
<gene>
    <name evidence="2" type="ORF">GNT65_03325</name>
</gene>
<keyword evidence="1" id="KW-0812">Transmembrane</keyword>
<dbReference type="AlphaFoldDB" id="A0A6L7HTT7"/>